<dbReference type="AlphaFoldDB" id="A0AB73IMW4"/>
<proteinExistence type="predicted"/>
<evidence type="ECO:0008006" key="3">
    <source>
        <dbReference type="Google" id="ProtNLM"/>
    </source>
</evidence>
<gene>
    <name evidence="1" type="ORF">J2793_006826</name>
</gene>
<dbReference type="RefSeq" id="WP_392395978.1">
    <property type="nucleotide sequence ID" value="NZ_JAURTK010000018.1"/>
</dbReference>
<comment type="caution">
    <text evidence="1">The sequence shown here is derived from an EMBL/GenBank/DDBJ whole genome shotgun (WGS) entry which is preliminary data.</text>
</comment>
<sequence>MQIFPALLVNTLHLQVAEVVAFLHRNSTGHLNFAARSTEPCALHIAPTPTASFSKRVGQSARVGKFTRRMSRTFRRERFNLLHVADGFSAPVDRFSCAGQSLFLRGIGYPAHGICGRQTEQGKSKGWQDWLSPVLGSHTGFRPAHDVHPSSIMSLDAAFDHSQLQTNRA</sequence>
<dbReference type="EMBL" id="JAURTK010000018">
    <property type="protein sequence ID" value="MDP9651351.1"/>
    <property type="molecule type" value="Genomic_DNA"/>
</dbReference>
<name>A0AB73IMW4_9BURK</name>
<accession>A0AB73IMW4</accession>
<organism evidence="1 2">
    <name type="scientific">Paraburkholderia caledonica</name>
    <dbReference type="NCBI Taxonomy" id="134536"/>
    <lineage>
        <taxon>Bacteria</taxon>
        <taxon>Pseudomonadati</taxon>
        <taxon>Pseudomonadota</taxon>
        <taxon>Betaproteobacteria</taxon>
        <taxon>Burkholderiales</taxon>
        <taxon>Burkholderiaceae</taxon>
        <taxon>Paraburkholderia</taxon>
    </lineage>
</organism>
<evidence type="ECO:0000313" key="2">
    <source>
        <dbReference type="Proteomes" id="UP001229486"/>
    </source>
</evidence>
<evidence type="ECO:0000313" key="1">
    <source>
        <dbReference type="EMBL" id="MDP9651351.1"/>
    </source>
</evidence>
<protein>
    <recommendedName>
        <fullName evidence="3">Secreted protein</fullName>
    </recommendedName>
</protein>
<reference evidence="1" key="1">
    <citation type="submission" date="2023-07" db="EMBL/GenBank/DDBJ databases">
        <title>Sorghum-associated microbial communities from plants grown in Nebraska, USA.</title>
        <authorList>
            <person name="Schachtman D."/>
        </authorList>
    </citation>
    <scope>NUCLEOTIDE SEQUENCE</scope>
    <source>
        <strain evidence="1">DS1061</strain>
    </source>
</reference>
<dbReference type="Proteomes" id="UP001229486">
    <property type="component" value="Unassembled WGS sequence"/>
</dbReference>